<evidence type="ECO:0000259" key="10">
    <source>
        <dbReference type="PROSITE" id="PS50902"/>
    </source>
</evidence>
<dbReference type="EMBL" id="GAMC01007631">
    <property type="protein sequence ID" value="JAB98924.1"/>
    <property type="molecule type" value="mRNA"/>
</dbReference>
<comment type="cofactor">
    <cofactor evidence="2">
        <name>FAD</name>
        <dbReference type="ChEBI" id="CHEBI:57692"/>
    </cofactor>
</comment>
<feature type="non-terminal residue" evidence="12">
    <location>
        <position position="1"/>
    </location>
</feature>
<feature type="domain" description="FAD-binding FR-type" evidence="11">
    <location>
        <begin position="205"/>
        <end position="444"/>
    </location>
</feature>
<dbReference type="Pfam" id="PF00258">
    <property type="entry name" value="Flavodoxin_1"/>
    <property type="match status" value="1"/>
</dbReference>
<keyword evidence="8" id="KW-0521">NADP</keyword>
<dbReference type="PROSITE" id="PS50902">
    <property type="entry name" value="FLAVODOXIN_LIKE"/>
    <property type="match status" value="1"/>
</dbReference>
<evidence type="ECO:0000256" key="7">
    <source>
        <dbReference type="ARBA" id="ARBA00022827"/>
    </source>
</evidence>
<reference evidence="12" key="1">
    <citation type="submission" date="2013-07" db="EMBL/GenBank/DDBJ databases">
        <authorList>
            <person name="Geib S."/>
        </authorList>
    </citation>
    <scope>NUCLEOTIDE SEQUENCE</scope>
</reference>
<feature type="domain" description="Flavodoxin-like" evidence="10">
    <location>
        <begin position="16"/>
        <end position="160"/>
    </location>
</feature>
<dbReference type="InterPro" id="IPR028879">
    <property type="entry name" value="NDOR1"/>
</dbReference>
<dbReference type="InterPro" id="IPR029039">
    <property type="entry name" value="Flavoprotein-like_sf"/>
</dbReference>
<dbReference type="GO" id="GO:0005829">
    <property type="term" value="C:cytosol"/>
    <property type="evidence" value="ECO:0007669"/>
    <property type="project" value="TreeGrafter"/>
</dbReference>
<proteinExistence type="evidence at transcript level"/>
<name>W8C881_CERCA</name>
<evidence type="ECO:0000256" key="4">
    <source>
        <dbReference type="ARBA" id="ARBA00022490"/>
    </source>
</evidence>
<evidence type="ECO:0000313" key="12">
    <source>
        <dbReference type="EMBL" id="JAB98924.1"/>
    </source>
</evidence>
<comment type="subcellular location">
    <subcellularLocation>
        <location evidence="3">Cytoplasm</location>
    </subcellularLocation>
</comment>
<evidence type="ECO:0000256" key="2">
    <source>
        <dbReference type="ARBA" id="ARBA00001974"/>
    </source>
</evidence>
<dbReference type="InterPro" id="IPR008254">
    <property type="entry name" value="Flavodoxin/NO_synth"/>
</dbReference>
<dbReference type="InterPro" id="IPR001094">
    <property type="entry name" value="Flavdoxin-like"/>
</dbReference>
<keyword evidence="7" id="KW-0274">FAD</keyword>
<dbReference type="InterPro" id="IPR001433">
    <property type="entry name" value="OxRdtase_FAD/NAD-bd"/>
</dbReference>
<keyword evidence="6" id="KW-0288">FMN</keyword>
<keyword evidence="9" id="KW-0560">Oxidoreductase</keyword>
<dbReference type="InterPro" id="IPR001709">
    <property type="entry name" value="Flavoprot_Pyr_Nucl_cyt_Rdtase"/>
</dbReference>
<evidence type="ECO:0000256" key="5">
    <source>
        <dbReference type="ARBA" id="ARBA00022630"/>
    </source>
</evidence>
<dbReference type="SUPFAM" id="SSF52218">
    <property type="entry name" value="Flavoproteins"/>
    <property type="match status" value="1"/>
</dbReference>
<dbReference type="InterPro" id="IPR017927">
    <property type="entry name" value="FAD-bd_FR_type"/>
</dbReference>
<dbReference type="GO" id="GO:0016651">
    <property type="term" value="F:oxidoreductase activity, acting on NAD(P)H"/>
    <property type="evidence" value="ECO:0007669"/>
    <property type="project" value="UniProtKB-ARBA"/>
</dbReference>
<gene>
    <name evidence="12" type="primary">NDOR1</name>
</gene>
<evidence type="ECO:0000256" key="6">
    <source>
        <dbReference type="ARBA" id="ARBA00022643"/>
    </source>
</evidence>
<dbReference type="Gene3D" id="1.20.990.10">
    <property type="entry name" value="NADPH-cytochrome p450 Reductase, Chain A, domain 3"/>
    <property type="match status" value="1"/>
</dbReference>
<reference evidence="12" key="2">
    <citation type="journal article" date="2014" name="BMC Genomics">
        <title>A genomic perspective to assessing quality of mass-reared SIT flies used in Mediterranean fruit fly (Ceratitis capitata) eradication in California.</title>
        <authorList>
            <person name="Calla B."/>
            <person name="Hall B."/>
            <person name="Hou S."/>
            <person name="Geib S.M."/>
        </authorList>
    </citation>
    <scope>NUCLEOTIDE SEQUENCE</scope>
</reference>
<keyword evidence="4" id="KW-0963">Cytoplasm</keyword>
<keyword evidence="5" id="KW-0285">Flavoprotein</keyword>
<dbReference type="Gene3D" id="2.40.30.10">
    <property type="entry name" value="Translation factors"/>
    <property type="match status" value="1"/>
</dbReference>
<evidence type="ECO:0000256" key="9">
    <source>
        <dbReference type="ARBA" id="ARBA00023002"/>
    </source>
</evidence>
<protein>
    <submittedName>
        <fullName evidence="12">NADPH-dependent diflavin oxidoreductase 1</fullName>
    </submittedName>
</protein>
<dbReference type="InterPro" id="IPR023173">
    <property type="entry name" value="NADPH_Cyt_P450_Rdtase_alpha"/>
</dbReference>
<organism evidence="12">
    <name type="scientific">Ceratitis capitata</name>
    <name type="common">Mediterranean fruit fly</name>
    <name type="synonym">Tephritis capitata</name>
    <dbReference type="NCBI Taxonomy" id="7213"/>
    <lineage>
        <taxon>Eukaryota</taxon>
        <taxon>Metazoa</taxon>
        <taxon>Ecdysozoa</taxon>
        <taxon>Arthropoda</taxon>
        <taxon>Hexapoda</taxon>
        <taxon>Insecta</taxon>
        <taxon>Pterygota</taxon>
        <taxon>Neoptera</taxon>
        <taxon>Endopterygota</taxon>
        <taxon>Diptera</taxon>
        <taxon>Brachycera</taxon>
        <taxon>Muscomorpha</taxon>
        <taxon>Tephritoidea</taxon>
        <taxon>Tephritidae</taxon>
        <taxon>Ceratitis</taxon>
        <taxon>Ceratitis</taxon>
    </lineage>
</organism>
<dbReference type="PROSITE" id="PS51384">
    <property type="entry name" value="FAD_FR"/>
    <property type="match status" value="1"/>
</dbReference>
<dbReference type="GO" id="GO:0010181">
    <property type="term" value="F:FMN binding"/>
    <property type="evidence" value="ECO:0007669"/>
    <property type="project" value="InterPro"/>
</dbReference>
<dbReference type="Gene3D" id="3.40.50.80">
    <property type="entry name" value="Nucleotide-binding domain of ferredoxin-NADP reductase (FNR) module"/>
    <property type="match status" value="1"/>
</dbReference>
<dbReference type="InterPro" id="IPR017938">
    <property type="entry name" value="Riboflavin_synthase-like_b-brl"/>
</dbReference>
<dbReference type="GO" id="GO:0160246">
    <property type="term" value="F:NADPH-iron-sulfur [2Fe-2S] protein oxidoreductase activity"/>
    <property type="evidence" value="ECO:0007669"/>
    <property type="project" value="InterPro"/>
</dbReference>
<dbReference type="OrthoDB" id="8184392at2759"/>
<dbReference type="PANTHER" id="PTHR19384:SF10">
    <property type="entry name" value="NADPH-DEPENDENT DIFLAVIN OXIDOREDUCTASE 1"/>
    <property type="match status" value="1"/>
</dbReference>
<dbReference type="InterPro" id="IPR003097">
    <property type="entry name" value="CysJ-like_FAD-binding"/>
</dbReference>
<dbReference type="PRINTS" id="PR00369">
    <property type="entry name" value="FLAVODOXIN"/>
</dbReference>
<dbReference type="SUPFAM" id="SSF63380">
    <property type="entry name" value="Riboflavin synthase domain-like"/>
    <property type="match status" value="1"/>
</dbReference>
<dbReference type="Pfam" id="PF00667">
    <property type="entry name" value="FAD_binding_1"/>
    <property type="match status" value="1"/>
</dbReference>
<dbReference type="SUPFAM" id="SSF52343">
    <property type="entry name" value="Ferredoxin reductase-like, C-terminal NADP-linked domain"/>
    <property type="match status" value="1"/>
</dbReference>
<dbReference type="FunFam" id="3.40.50.360:FF:000015">
    <property type="entry name" value="NADPH-dependent diflavin oxidoreductase 1"/>
    <property type="match status" value="1"/>
</dbReference>
<dbReference type="Pfam" id="PF00175">
    <property type="entry name" value="NAD_binding_1"/>
    <property type="match status" value="1"/>
</dbReference>
<dbReference type="PRINTS" id="PR00371">
    <property type="entry name" value="FPNCR"/>
</dbReference>
<dbReference type="AlphaFoldDB" id="W8C881"/>
<dbReference type="PANTHER" id="PTHR19384">
    <property type="entry name" value="NITRIC OXIDE SYNTHASE-RELATED"/>
    <property type="match status" value="1"/>
</dbReference>
<evidence type="ECO:0000256" key="3">
    <source>
        <dbReference type="ARBA" id="ARBA00004496"/>
    </source>
</evidence>
<dbReference type="GO" id="GO:0050660">
    <property type="term" value="F:flavin adenine dinucleotide binding"/>
    <property type="evidence" value="ECO:0007669"/>
    <property type="project" value="TreeGrafter"/>
</dbReference>
<sequence>KLKKKIINRAIAKMRMVVLYGSQTGTAQNVAERIWRESKTWGFSGPVLPMDEYPVQQLIEEKLAIFVVATTGNGDEPDNMRKTWKFLLRRSLPVDSLRYLKFACLGLGDSSYAKFNFAAKKLNKRLIQLGGHAIQPLGLCDDQHDHGLGATALPWITQLFNVTLLPFHPSKCSGKAKNIFKWNVNCLEPEMALFKDSMPKWFLSSEAISLTLKENRRTTHVEHFQDVRFLRFDFPSDVKWNAGDVLELVPSNSDEQVLKFFELVKEHNLDFNEKTIVKLESAYDDMPVPFVYAAPISVGMLAKYVWDLSACPNQRAFEVLSLNCEDEMEKEKLEEFATIEGLEYLINYVNRPRRTILEVLQDFRHSTSKLKLPNLFEMFTVIQPRSFSIASMPTTLSLDLLVAVVEYKTKMSTKRLGLCSNWLKSLPTGSTVVGVIKNGTMSLPSEPSTPIIMVGPGTGIAPFRSVIQYRKEQQNTGAKIGDLIVFFGCRNKTKDYHFSEDFSNWQKENFCETFVAFSRDQERKVYVQHLIKEQKERLSELIMDKMAVILVAGSSNNMPKAVREAFIEVINGNEEYLEHMIKSRRYQEETWS</sequence>
<dbReference type="Gene3D" id="3.40.50.360">
    <property type="match status" value="1"/>
</dbReference>
<dbReference type="GO" id="GO:0005634">
    <property type="term" value="C:nucleus"/>
    <property type="evidence" value="ECO:0007669"/>
    <property type="project" value="UniProtKB-ARBA"/>
</dbReference>
<evidence type="ECO:0000259" key="11">
    <source>
        <dbReference type="PROSITE" id="PS51384"/>
    </source>
</evidence>
<accession>W8C881</accession>
<dbReference type="FunFam" id="3.40.50.80:FF:000032">
    <property type="entry name" value="NADPH-dependent diflavin oxidoreductase 1"/>
    <property type="match status" value="1"/>
</dbReference>
<dbReference type="HAMAP" id="MF_03178">
    <property type="entry name" value="NDOR1"/>
    <property type="match status" value="1"/>
</dbReference>
<evidence type="ECO:0000256" key="1">
    <source>
        <dbReference type="ARBA" id="ARBA00001917"/>
    </source>
</evidence>
<comment type="cofactor">
    <cofactor evidence="1">
        <name>FMN</name>
        <dbReference type="ChEBI" id="CHEBI:58210"/>
    </cofactor>
</comment>
<dbReference type="InterPro" id="IPR039261">
    <property type="entry name" value="FNR_nucleotide-bd"/>
</dbReference>
<evidence type="ECO:0000256" key="8">
    <source>
        <dbReference type="ARBA" id="ARBA00022857"/>
    </source>
</evidence>